<evidence type="ECO:0000256" key="7">
    <source>
        <dbReference type="ARBA" id="ARBA00022989"/>
    </source>
</evidence>
<organism evidence="10 11">
    <name type="scientific">Clydaea vesicula</name>
    <dbReference type="NCBI Taxonomy" id="447962"/>
    <lineage>
        <taxon>Eukaryota</taxon>
        <taxon>Fungi</taxon>
        <taxon>Fungi incertae sedis</taxon>
        <taxon>Chytridiomycota</taxon>
        <taxon>Chytridiomycota incertae sedis</taxon>
        <taxon>Chytridiomycetes</taxon>
        <taxon>Lobulomycetales</taxon>
        <taxon>Lobulomycetaceae</taxon>
        <taxon>Clydaea</taxon>
    </lineage>
</organism>
<accession>A0AAD5U492</accession>
<dbReference type="GO" id="GO:0016020">
    <property type="term" value="C:membrane"/>
    <property type="evidence" value="ECO:0007669"/>
    <property type="project" value="UniProtKB-SubCell"/>
</dbReference>
<evidence type="ECO:0000313" key="11">
    <source>
        <dbReference type="Proteomes" id="UP001211065"/>
    </source>
</evidence>
<feature type="transmembrane region" description="Helical" evidence="9">
    <location>
        <begin position="286"/>
        <end position="308"/>
    </location>
</feature>
<dbReference type="AlphaFoldDB" id="A0AAD5U492"/>
<keyword evidence="7 9" id="KW-1133">Transmembrane helix</keyword>
<evidence type="ECO:0000256" key="1">
    <source>
        <dbReference type="ARBA" id="ARBA00004141"/>
    </source>
</evidence>
<feature type="transmembrane region" description="Helical" evidence="9">
    <location>
        <begin position="86"/>
        <end position="110"/>
    </location>
</feature>
<keyword evidence="5" id="KW-0571">Peptide transport</keyword>
<evidence type="ECO:0000313" key="10">
    <source>
        <dbReference type="EMBL" id="KAJ3224008.1"/>
    </source>
</evidence>
<name>A0AAD5U492_9FUNG</name>
<feature type="transmembrane region" description="Helical" evidence="9">
    <location>
        <begin position="162"/>
        <end position="184"/>
    </location>
</feature>
<evidence type="ECO:0000256" key="5">
    <source>
        <dbReference type="ARBA" id="ARBA00022856"/>
    </source>
</evidence>
<feature type="transmembrane region" description="Helical" evidence="9">
    <location>
        <begin position="459"/>
        <end position="482"/>
    </location>
</feature>
<feature type="transmembrane region" description="Helical" evidence="9">
    <location>
        <begin position="130"/>
        <end position="150"/>
    </location>
</feature>
<dbReference type="PANTHER" id="PTHR22601">
    <property type="entry name" value="ISP4 LIKE PROTEIN"/>
    <property type="match status" value="1"/>
</dbReference>
<evidence type="ECO:0000256" key="4">
    <source>
        <dbReference type="ARBA" id="ARBA00022692"/>
    </source>
</evidence>
<evidence type="ECO:0008006" key="12">
    <source>
        <dbReference type="Google" id="ProtNLM"/>
    </source>
</evidence>
<dbReference type="EMBL" id="JADGJW010000109">
    <property type="protein sequence ID" value="KAJ3224008.1"/>
    <property type="molecule type" value="Genomic_DNA"/>
</dbReference>
<dbReference type="NCBIfam" id="TIGR00728">
    <property type="entry name" value="OPT_sfam"/>
    <property type="match status" value="1"/>
</dbReference>
<dbReference type="Proteomes" id="UP001211065">
    <property type="component" value="Unassembled WGS sequence"/>
</dbReference>
<evidence type="ECO:0000256" key="2">
    <source>
        <dbReference type="ARBA" id="ARBA00008807"/>
    </source>
</evidence>
<keyword evidence="3" id="KW-0813">Transport</keyword>
<keyword evidence="6" id="KW-0653">Protein transport</keyword>
<proteinExistence type="inferred from homology"/>
<feature type="transmembrane region" description="Helical" evidence="9">
    <location>
        <begin position="528"/>
        <end position="545"/>
    </location>
</feature>
<keyword evidence="11" id="KW-1185">Reference proteome</keyword>
<comment type="subcellular location">
    <subcellularLocation>
        <location evidence="1">Membrane</location>
        <topology evidence="1">Multi-pass membrane protein</topology>
    </subcellularLocation>
</comment>
<evidence type="ECO:0000256" key="3">
    <source>
        <dbReference type="ARBA" id="ARBA00022448"/>
    </source>
</evidence>
<reference evidence="10" key="1">
    <citation type="submission" date="2020-05" db="EMBL/GenBank/DDBJ databases">
        <title>Phylogenomic resolution of chytrid fungi.</title>
        <authorList>
            <person name="Stajich J.E."/>
            <person name="Amses K."/>
            <person name="Simmons R."/>
            <person name="Seto K."/>
            <person name="Myers J."/>
            <person name="Bonds A."/>
            <person name="Quandt C.A."/>
            <person name="Barry K."/>
            <person name="Liu P."/>
            <person name="Grigoriev I."/>
            <person name="Longcore J.E."/>
            <person name="James T.Y."/>
        </authorList>
    </citation>
    <scope>NUCLEOTIDE SEQUENCE</scope>
    <source>
        <strain evidence="10">JEL0476</strain>
    </source>
</reference>
<sequence length="666" mass="75373">MSEYQKLNIEENDQIENDLDLVFDTEEHFLLRNLKTSDESDEVESEDTEAFAFGEEEKLPASVAAVVSEFDEDLPCLTFPSAAQFFFFRLVGLILTPYIIQMISFPLGKFMERVIPEGKFNPGKFNVKEHVLICVSASTASAAAYGIDILTVQRIYYNQNIGIVPSLILLITTQCIGYGLAGFLQDFLVKPAKMIWPIVLSTVAVYNTLHEVTTERGVPFPNGSDKNSILEFEEKIYTKNISSIGPSYVDGIELFPIFNSSYVLFDNLTLNEARYKEHGPLLLSPWWSYGYGALFATLTATISWVYLFHGSEILKILKNLLKNKALKRNLNSDIHCRLMKKYDKVPKWWYLSLFFFMLFLSIFNVEILAPELQIRWWGICLGVLISSFFALPVGIIKAITGTGIGLNVLTEMIMGYIKPGEPISNICFKTYGYMTMSQGLSLVEDGKLGHYMKIPPKKLFLAQLFGTIIGSITNLLVMELILKEVDFKNPNGDPQWSARKTATFYQASLIWGAVGPAKLFGGYYKNRLLFFLIGLVLPVIIYLLHRKYPKSYWKYVNIPLILHATTLNISGAHMMLSSILIAISAHLYVKRNFNELYSKYIYVLGAGLDTGKVDRNQSSLTSISKGTTISVVICFLIFKVQNVKFWNWFLNPADGPTDYCYNSVQD</sequence>
<protein>
    <recommendedName>
        <fullName evidence="12">Oligopeptide transporter</fullName>
    </recommendedName>
</protein>
<feature type="transmembrane region" description="Helical" evidence="9">
    <location>
        <begin position="348"/>
        <end position="368"/>
    </location>
</feature>
<dbReference type="InterPro" id="IPR004648">
    <property type="entry name" value="Oligpept_transpt"/>
</dbReference>
<keyword evidence="4 9" id="KW-0812">Transmembrane</keyword>
<comment type="similarity">
    <text evidence="2">Belongs to the oligopeptide OPT transporter family.</text>
</comment>
<dbReference type="InterPro" id="IPR004813">
    <property type="entry name" value="OPT"/>
</dbReference>
<dbReference type="Pfam" id="PF03169">
    <property type="entry name" value="OPT"/>
    <property type="match status" value="2"/>
</dbReference>
<keyword evidence="8 9" id="KW-0472">Membrane</keyword>
<gene>
    <name evidence="10" type="ORF">HK099_000385</name>
</gene>
<feature type="transmembrane region" description="Helical" evidence="9">
    <location>
        <begin position="374"/>
        <end position="396"/>
    </location>
</feature>
<dbReference type="GO" id="GO:0015031">
    <property type="term" value="P:protein transport"/>
    <property type="evidence" value="ECO:0007669"/>
    <property type="project" value="UniProtKB-KW"/>
</dbReference>
<comment type="caution">
    <text evidence="10">The sequence shown here is derived from an EMBL/GenBank/DDBJ whole genome shotgun (WGS) entry which is preliminary data.</text>
</comment>
<feature type="transmembrane region" description="Helical" evidence="9">
    <location>
        <begin position="502"/>
        <end position="521"/>
    </location>
</feature>
<dbReference type="GO" id="GO:0035673">
    <property type="term" value="F:oligopeptide transmembrane transporter activity"/>
    <property type="evidence" value="ECO:0007669"/>
    <property type="project" value="InterPro"/>
</dbReference>
<evidence type="ECO:0000256" key="9">
    <source>
        <dbReference type="SAM" id="Phobius"/>
    </source>
</evidence>
<evidence type="ECO:0000256" key="6">
    <source>
        <dbReference type="ARBA" id="ARBA00022927"/>
    </source>
</evidence>
<feature type="transmembrane region" description="Helical" evidence="9">
    <location>
        <begin position="565"/>
        <end position="589"/>
    </location>
</feature>
<evidence type="ECO:0000256" key="8">
    <source>
        <dbReference type="ARBA" id="ARBA00023136"/>
    </source>
</evidence>